<dbReference type="AlphaFoldDB" id="A0A8E7AY40"/>
<evidence type="ECO:0000313" key="2">
    <source>
        <dbReference type="EMBL" id="QVV89887.1"/>
    </source>
</evidence>
<name>A0A8E7AY40_9EURY</name>
<evidence type="ECO:0000313" key="3">
    <source>
        <dbReference type="Proteomes" id="UP000680656"/>
    </source>
</evidence>
<dbReference type="GeneID" id="65096548"/>
<organism evidence="2 3">
    <name type="scientific">Methanospirillum purgamenti</name>
    <dbReference type="NCBI Taxonomy" id="2834276"/>
    <lineage>
        <taxon>Archaea</taxon>
        <taxon>Methanobacteriati</taxon>
        <taxon>Methanobacteriota</taxon>
        <taxon>Stenosarchaea group</taxon>
        <taxon>Methanomicrobia</taxon>
        <taxon>Methanomicrobiales</taxon>
        <taxon>Methanospirillaceae</taxon>
        <taxon>Methanospirillum</taxon>
    </lineage>
</organism>
<accession>A0A8E7AY40</accession>
<gene>
    <name evidence="2" type="ORF">KHC33_05150</name>
</gene>
<reference evidence="2 3" key="1">
    <citation type="submission" date="2021-05" db="EMBL/GenBank/DDBJ databases">
        <title>A novel Methanospirillum isolate from a pyrite-forming mixed culture.</title>
        <authorList>
            <person name="Bunk B."/>
            <person name="Sproer C."/>
            <person name="Spring S."/>
            <person name="Pester M."/>
        </authorList>
    </citation>
    <scope>NUCLEOTIDE SEQUENCE [LARGE SCALE GENOMIC DNA]</scope>
    <source>
        <strain evidence="2 3">J.3.6.1-F.2.7.3</strain>
    </source>
</reference>
<protein>
    <submittedName>
        <fullName evidence="2">YeeE/YedE family protein</fullName>
    </submittedName>
</protein>
<dbReference type="KEGG" id="mrtj:KHC33_05150"/>
<sequence>MAAGWISKELAIILVPFITLVSGCIIGYFAQKTGFCAIGGFRDYIMFRHTRLLNGFIAMILSAIVAFFIFHMITPMAFENFPWLVTKGVLSAVPGAPADLSQMAYIILAVIGGIGMGVIGVYVGGCPLRQFVMTAEGSMKSLWFVIGMAVGSVIFYLITAGFVVGLMKSVGL</sequence>
<feature type="transmembrane region" description="Helical" evidence="1">
    <location>
        <begin position="12"/>
        <end position="31"/>
    </location>
</feature>
<dbReference type="EMBL" id="CP075546">
    <property type="protein sequence ID" value="QVV89887.1"/>
    <property type="molecule type" value="Genomic_DNA"/>
</dbReference>
<feature type="transmembrane region" description="Helical" evidence="1">
    <location>
        <begin position="52"/>
        <end position="73"/>
    </location>
</feature>
<evidence type="ECO:0000256" key="1">
    <source>
        <dbReference type="SAM" id="Phobius"/>
    </source>
</evidence>
<keyword evidence="3" id="KW-1185">Reference proteome</keyword>
<proteinExistence type="predicted"/>
<keyword evidence="1" id="KW-1133">Transmembrane helix</keyword>
<feature type="transmembrane region" description="Helical" evidence="1">
    <location>
        <begin position="103"/>
        <end position="123"/>
    </location>
</feature>
<dbReference type="Proteomes" id="UP000680656">
    <property type="component" value="Chromosome"/>
</dbReference>
<keyword evidence="1" id="KW-0472">Membrane</keyword>
<keyword evidence="1" id="KW-0812">Transmembrane</keyword>
<feature type="transmembrane region" description="Helical" evidence="1">
    <location>
        <begin position="143"/>
        <end position="167"/>
    </location>
</feature>
<dbReference type="RefSeq" id="WP_214420667.1">
    <property type="nucleotide sequence ID" value="NZ_CP075546.1"/>
</dbReference>